<dbReference type="Pfam" id="PF21361">
    <property type="entry name" value="Sina_ZnF"/>
    <property type="match status" value="1"/>
</dbReference>
<proteinExistence type="predicted"/>
<dbReference type="PANTHER" id="PTHR45877:SF2">
    <property type="entry name" value="E3 UBIQUITIN-PROTEIN LIGASE SINA-RELATED"/>
    <property type="match status" value="1"/>
</dbReference>
<dbReference type="UniPathway" id="UPA00143"/>
<dbReference type="SUPFAM" id="SSF49599">
    <property type="entry name" value="TRAF domain-like"/>
    <property type="match status" value="1"/>
</dbReference>
<gene>
    <name evidence="5" type="ORF">g.10736</name>
</gene>
<evidence type="ECO:0000256" key="2">
    <source>
        <dbReference type="ARBA" id="ARBA00022771"/>
    </source>
</evidence>
<dbReference type="PANTHER" id="PTHR45877">
    <property type="entry name" value="E3 UBIQUITIN-PROTEIN LIGASE SIAH2"/>
    <property type="match status" value="1"/>
</dbReference>
<dbReference type="GO" id="GO:0043161">
    <property type="term" value="P:proteasome-mediated ubiquitin-dependent protein catabolic process"/>
    <property type="evidence" value="ECO:0007669"/>
    <property type="project" value="TreeGrafter"/>
</dbReference>
<name>A0A1B6KUS1_9HEMI</name>
<dbReference type="GO" id="GO:0016567">
    <property type="term" value="P:protein ubiquitination"/>
    <property type="evidence" value="ECO:0007669"/>
    <property type="project" value="UniProtKB-UniPathway"/>
</dbReference>
<accession>A0A1B6KUS1</accession>
<dbReference type="InterPro" id="IPR004162">
    <property type="entry name" value="SINA-like_animal"/>
</dbReference>
<keyword evidence="3" id="KW-0862">Zinc</keyword>
<dbReference type="GO" id="GO:0008270">
    <property type="term" value="F:zinc ion binding"/>
    <property type="evidence" value="ECO:0007669"/>
    <property type="project" value="UniProtKB-KW"/>
</dbReference>
<evidence type="ECO:0000256" key="1">
    <source>
        <dbReference type="ARBA" id="ARBA00022723"/>
    </source>
</evidence>
<keyword evidence="2" id="KW-0863">Zinc-finger</keyword>
<dbReference type="Gene3D" id="3.30.40.10">
    <property type="entry name" value="Zinc/RING finger domain, C3HC4 (zinc finger)"/>
    <property type="match status" value="1"/>
</dbReference>
<dbReference type="EMBL" id="GEBQ01024809">
    <property type="protein sequence ID" value="JAT15168.1"/>
    <property type="molecule type" value="Transcribed_RNA"/>
</dbReference>
<dbReference type="GO" id="GO:0005737">
    <property type="term" value="C:cytoplasm"/>
    <property type="evidence" value="ECO:0007669"/>
    <property type="project" value="TreeGrafter"/>
</dbReference>
<dbReference type="GO" id="GO:0061630">
    <property type="term" value="F:ubiquitin protein ligase activity"/>
    <property type="evidence" value="ECO:0007669"/>
    <property type="project" value="TreeGrafter"/>
</dbReference>
<dbReference type="AlphaFoldDB" id="A0A1B6KUS1"/>
<dbReference type="InterPro" id="IPR013083">
    <property type="entry name" value="Znf_RING/FYVE/PHD"/>
</dbReference>
<organism evidence="5">
    <name type="scientific">Graphocephala atropunctata</name>
    <dbReference type="NCBI Taxonomy" id="36148"/>
    <lineage>
        <taxon>Eukaryota</taxon>
        <taxon>Metazoa</taxon>
        <taxon>Ecdysozoa</taxon>
        <taxon>Arthropoda</taxon>
        <taxon>Hexapoda</taxon>
        <taxon>Insecta</taxon>
        <taxon>Pterygota</taxon>
        <taxon>Neoptera</taxon>
        <taxon>Paraneoptera</taxon>
        <taxon>Hemiptera</taxon>
        <taxon>Auchenorrhyncha</taxon>
        <taxon>Membracoidea</taxon>
        <taxon>Cicadellidae</taxon>
        <taxon>Cicadellinae</taxon>
        <taxon>Cicadellini</taxon>
        <taxon>Graphocephala</taxon>
    </lineage>
</organism>
<protein>
    <recommendedName>
        <fullName evidence="4">E3 ubiquitin-protein ligase Sina-like RING finger domain-containing protein</fullName>
    </recommendedName>
</protein>
<dbReference type="GO" id="GO:0031624">
    <property type="term" value="F:ubiquitin conjugating enzyme binding"/>
    <property type="evidence" value="ECO:0007669"/>
    <property type="project" value="TreeGrafter"/>
</dbReference>
<evidence type="ECO:0000313" key="5">
    <source>
        <dbReference type="EMBL" id="JAT15168.1"/>
    </source>
</evidence>
<sequence>MVQCVNGHLFCSDCRGELVECPTCREDFSPNKPSGFITQVVGALPPRCRHKNCGRYIKGDEDHEKYCGFNPTECKATNCEWRGYSQELLQHVRQQHAELITESGTLTVSIDNFNVDENRKIIRVWLVQGQFFWHEIENDTETKVFKHSFLLVPNGKPKNEFFVKVNSALKDTKFFVKIKLSLDPNSSIQETNFISIPKFMLPYFVNEENKLNFNVAFKINKD</sequence>
<dbReference type="InterPro" id="IPR049548">
    <property type="entry name" value="Sina-like_RING"/>
</dbReference>
<feature type="domain" description="E3 ubiquitin-protein ligase Sina-like RING finger" evidence="4">
    <location>
        <begin position="2"/>
        <end position="24"/>
    </location>
</feature>
<evidence type="ECO:0000259" key="4">
    <source>
        <dbReference type="Pfam" id="PF21362"/>
    </source>
</evidence>
<evidence type="ECO:0000256" key="3">
    <source>
        <dbReference type="ARBA" id="ARBA00022833"/>
    </source>
</evidence>
<dbReference type="Pfam" id="PF21362">
    <property type="entry name" value="Sina_RING"/>
    <property type="match status" value="1"/>
</dbReference>
<reference evidence="5" key="1">
    <citation type="submission" date="2015-11" db="EMBL/GenBank/DDBJ databases">
        <title>De novo transcriptome assembly of four potential Pierce s Disease insect vectors from Arizona vineyards.</title>
        <authorList>
            <person name="Tassone E.E."/>
        </authorList>
    </citation>
    <scope>NUCLEOTIDE SEQUENCE</scope>
</reference>
<keyword evidence="1" id="KW-0479">Metal-binding</keyword>